<gene>
    <name evidence="1" type="ORF">S12H4_38096</name>
</gene>
<reference evidence="1" key="1">
    <citation type="journal article" date="2014" name="Front. Microbiol.">
        <title>High frequency of phylogenetically diverse reductive dehalogenase-homologous genes in deep subseafloor sedimentary metagenomes.</title>
        <authorList>
            <person name="Kawai M."/>
            <person name="Futagami T."/>
            <person name="Toyoda A."/>
            <person name="Takaki Y."/>
            <person name="Nishi S."/>
            <person name="Hori S."/>
            <person name="Arai W."/>
            <person name="Tsubouchi T."/>
            <person name="Morono Y."/>
            <person name="Uchiyama I."/>
            <person name="Ito T."/>
            <person name="Fujiyama A."/>
            <person name="Inagaki F."/>
            <person name="Takami H."/>
        </authorList>
    </citation>
    <scope>NUCLEOTIDE SEQUENCE</scope>
    <source>
        <strain evidence="1">Expedition CK06-06</strain>
    </source>
</reference>
<feature type="non-terminal residue" evidence="1">
    <location>
        <position position="1"/>
    </location>
</feature>
<accession>X1TQ12</accession>
<dbReference type="EMBL" id="BARW01022894">
    <property type="protein sequence ID" value="GAI89655.1"/>
    <property type="molecule type" value="Genomic_DNA"/>
</dbReference>
<organism evidence="1">
    <name type="scientific">marine sediment metagenome</name>
    <dbReference type="NCBI Taxonomy" id="412755"/>
    <lineage>
        <taxon>unclassified sequences</taxon>
        <taxon>metagenomes</taxon>
        <taxon>ecological metagenomes</taxon>
    </lineage>
</organism>
<protein>
    <submittedName>
        <fullName evidence="1">Uncharacterized protein</fullName>
    </submittedName>
</protein>
<proteinExistence type="predicted"/>
<evidence type="ECO:0000313" key="1">
    <source>
        <dbReference type="EMBL" id="GAI89655.1"/>
    </source>
</evidence>
<name>X1TQ12_9ZZZZ</name>
<dbReference type="AlphaFoldDB" id="X1TQ12"/>
<comment type="caution">
    <text evidence="1">The sequence shown here is derived from an EMBL/GenBank/DDBJ whole genome shotgun (WGS) entry which is preliminary data.</text>
</comment>
<sequence>RPEFALGRLLRDVSKDEQIEKIKKLLEPL</sequence>